<evidence type="ECO:0000256" key="2">
    <source>
        <dbReference type="ARBA" id="ARBA00023125"/>
    </source>
</evidence>
<sequence length="350" mass="40823">MINALIVDDEYIVRKGLISTLPWKEFDIHIAGEASNGEKALEFMLRHPIDLLITDLAMPVMNGFDLMRRVREQFAHIHMVVLTCHEDFKYIQEALRLGAVDYIVKTELEDDMMKDALRRIALRMGEKPEEKAKPAASEPLWSPDDEKRLQVHMNKWLPLHWTIKQELFDEFSRELHGMNPPILKLRQMMHYLLVEWNRMLGGDLLPEWLPGAEGLQDLAAWDVYIGGFRDRLRNVLQVSAYPQDVALRIMDAADFIKTNMDLNITQGELARKMGLSRGYFSKCFKDLLGKPFHDYMKELRIARAKTLLLQSSRSVADIAEECGYSDHRYFSRQFRDETGLLPSEYRTWHV</sequence>
<protein>
    <submittedName>
        <fullName evidence="7">Helix-turn-helix domain-containing protein</fullName>
    </submittedName>
</protein>
<dbReference type="SMART" id="SM00448">
    <property type="entry name" value="REC"/>
    <property type="match status" value="1"/>
</dbReference>
<keyword evidence="4" id="KW-0597">Phosphoprotein</keyword>
<dbReference type="SUPFAM" id="SSF46689">
    <property type="entry name" value="Homeodomain-like"/>
    <property type="match status" value="2"/>
</dbReference>
<evidence type="ECO:0000313" key="7">
    <source>
        <dbReference type="EMBL" id="TBL80546.1"/>
    </source>
</evidence>
<feature type="modified residue" description="4-aspartylphosphate" evidence="4">
    <location>
        <position position="55"/>
    </location>
</feature>
<keyword evidence="8" id="KW-1185">Reference proteome</keyword>
<dbReference type="InterPro" id="IPR001789">
    <property type="entry name" value="Sig_transdc_resp-reg_receiver"/>
</dbReference>
<dbReference type="Pfam" id="PF12833">
    <property type="entry name" value="HTH_18"/>
    <property type="match status" value="1"/>
</dbReference>
<dbReference type="SMART" id="SM00342">
    <property type="entry name" value="HTH_ARAC"/>
    <property type="match status" value="1"/>
</dbReference>
<keyword evidence="1" id="KW-0805">Transcription regulation</keyword>
<evidence type="ECO:0000313" key="8">
    <source>
        <dbReference type="Proteomes" id="UP000293142"/>
    </source>
</evidence>
<keyword evidence="3" id="KW-0804">Transcription</keyword>
<dbReference type="PRINTS" id="PR00032">
    <property type="entry name" value="HTHARAC"/>
</dbReference>
<comment type="caution">
    <text evidence="7">The sequence shown here is derived from an EMBL/GenBank/DDBJ whole genome shotgun (WGS) entry which is preliminary data.</text>
</comment>
<evidence type="ECO:0000256" key="4">
    <source>
        <dbReference type="PROSITE-ProRule" id="PRU00169"/>
    </source>
</evidence>
<dbReference type="OrthoDB" id="1769137at2"/>
<dbReference type="InterPro" id="IPR018060">
    <property type="entry name" value="HTH_AraC"/>
</dbReference>
<dbReference type="EMBL" id="SIRE01000004">
    <property type="protein sequence ID" value="TBL80546.1"/>
    <property type="molecule type" value="Genomic_DNA"/>
</dbReference>
<feature type="domain" description="Response regulatory" evidence="6">
    <location>
        <begin position="3"/>
        <end position="120"/>
    </location>
</feature>
<dbReference type="GO" id="GO:0003700">
    <property type="term" value="F:DNA-binding transcription factor activity"/>
    <property type="evidence" value="ECO:0007669"/>
    <property type="project" value="InterPro"/>
</dbReference>
<dbReference type="SUPFAM" id="SSF52172">
    <property type="entry name" value="CheY-like"/>
    <property type="match status" value="1"/>
</dbReference>
<gene>
    <name evidence="7" type="ORF">EYB31_04780</name>
</gene>
<dbReference type="PANTHER" id="PTHR43280">
    <property type="entry name" value="ARAC-FAMILY TRANSCRIPTIONAL REGULATOR"/>
    <property type="match status" value="1"/>
</dbReference>
<proteinExistence type="predicted"/>
<keyword evidence="2" id="KW-0238">DNA-binding</keyword>
<feature type="domain" description="HTH araC/xylS-type" evidence="5">
    <location>
        <begin position="250"/>
        <end position="348"/>
    </location>
</feature>
<dbReference type="InterPro" id="IPR011006">
    <property type="entry name" value="CheY-like_superfamily"/>
</dbReference>
<dbReference type="Gene3D" id="3.40.50.2300">
    <property type="match status" value="1"/>
</dbReference>
<dbReference type="RefSeq" id="WP_131012149.1">
    <property type="nucleotide sequence ID" value="NZ_SIRE01000004.1"/>
</dbReference>
<dbReference type="GO" id="GO:0043565">
    <property type="term" value="F:sequence-specific DNA binding"/>
    <property type="evidence" value="ECO:0007669"/>
    <property type="project" value="InterPro"/>
</dbReference>
<dbReference type="AlphaFoldDB" id="A0A4Q9DVZ2"/>
<dbReference type="PROSITE" id="PS50110">
    <property type="entry name" value="RESPONSE_REGULATORY"/>
    <property type="match status" value="1"/>
</dbReference>
<dbReference type="Proteomes" id="UP000293142">
    <property type="component" value="Unassembled WGS sequence"/>
</dbReference>
<dbReference type="PANTHER" id="PTHR43280:SF2">
    <property type="entry name" value="HTH-TYPE TRANSCRIPTIONAL REGULATOR EXSA"/>
    <property type="match status" value="1"/>
</dbReference>
<dbReference type="InterPro" id="IPR018062">
    <property type="entry name" value="HTH_AraC-typ_CS"/>
</dbReference>
<dbReference type="InterPro" id="IPR009057">
    <property type="entry name" value="Homeodomain-like_sf"/>
</dbReference>
<dbReference type="Pfam" id="PF00072">
    <property type="entry name" value="Response_reg"/>
    <property type="match status" value="1"/>
</dbReference>
<reference evidence="7 8" key="1">
    <citation type="submission" date="2019-02" db="EMBL/GenBank/DDBJ databases">
        <title>Paenibacillus sp. nov., isolated from surface-sterilized tissue of Thalictrum simplex L.</title>
        <authorList>
            <person name="Tuo L."/>
        </authorList>
    </citation>
    <scope>NUCLEOTIDE SEQUENCE [LARGE SCALE GENOMIC DNA]</scope>
    <source>
        <strain evidence="7 8">N2SHLJ1</strain>
    </source>
</reference>
<evidence type="ECO:0000256" key="3">
    <source>
        <dbReference type="ARBA" id="ARBA00023163"/>
    </source>
</evidence>
<dbReference type="Gene3D" id="1.10.10.60">
    <property type="entry name" value="Homeodomain-like"/>
    <property type="match status" value="2"/>
</dbReference>
<organism evidence="7 8">
    <name type="scientific">Paenibacillus thalictri</name>
    <dbReference type="NCBI Taxonomy" id="2527873"/>
    <lineage>
        <taxon>Bacteria</taxon>
        <taxon>Bacillati</taxon>
        <taxon>Bacillota</taxon>
        <taxon>Bacilli</taxon>
        <taxon>Bacillales</taxon>
        <taxon>Paenibacillaceae</taxon>
        <taxon>Paenibacillus</taxon>
    </lineage>
</organism>
<dbReference type="InterPro" id="IPR020449">
    <property type="entry name" value="Tscrpt_reg_AraC-type_HTH"/>
</dbReference>
<evidence type="ECO:0000259" key="6">
    <source>
        <dbReference type="PROSITE" id="PS50110"/>
    </source>
</evidence>
<evidence type="ECO:0000256" key="1">
    <source>
        <dbReference type="ARBA" id="ARBA00023015"/>
    </source>
</evidence>
<dbReference type="GO" id="GO:0000160">
    <property type="term" value="P:phosphorelay signal transduction system"/>
    <property type="evidence" value="ECO:0007669"/>
    <property type="project" value="InterPro"/>
</dbReference>
<dbReference type="PROSITE" id="PS01124">
    <property type="entry name" value="HTH_ARAC_FAMILY_2"/>
    <property type="match status" value="1"/>
</dbReference>
<evidence type="ECO:0000259" key="5">
    <source>
        <dbReference type="PROSITE" id="PS01124"/>
    </source>
</evidence>
<dbReference type="PROSITE" id="PS00041">
    <property type="entry name" value="HTH_ARAC_FAMILY_1"/>
    <property type="match status" value="1"/>
</dbReference>
<name>A0A4Q9DVZ2_9BACL</name>
<dbReference type="CDD" id="cd17536">
    <property type="entry name" value="REC_YesN-like"/>
    <property type="match status" value="1"/>
</dbReference>
<accession>A0A4Q9DVZ2</accession>